<feature type="region of interest" description="Disordered" evidence="1">
    <location>
        <begin position="77"/>
        <end position="103"/>
    </location>
</feature>
<dbReference type="Proteomes" id="UP001060150">
    <property type="component" value="Chromosome"/>
</dbReference>
<keyword evidence="3" id="KW-1185">Reference proteome</keyword>
<reference evidence="2" key="1">
    <citation type="submission" date="2022-08" db="EMBL/GenBank/DDBJ databases">
        <title>Streptomyces changanensis sp. nov., an actinomycete isolated from soil.</title>
        <authorList>
            <person name="Wu H."/>
            <person name="Han L."/>
        </authorList>
    </citation>
    <scope>NUCLEOTIDE SEQUENCE</scope>
    <source>
        <strain evidence="2">HL-66</strain>
    </source>
</reference>
<sequence length="103" mass="10052">MTAVLLQASVLCAAMGLLACPFAYRATGRVPPTLAVLLDFLTAAGLLRLAAAPDWKGIATAAAVIALRKVVSGALGRAGPSAAGPSATGPSAAGPRHGGHPRG</sequence>
<feature type="compositionally biased region" description="Low complexity" evidence="1">
    <location>
        <begin position="77"/>
        <end position="95"/>
    </location>
</feature>
<proteinExistence type="predicted"/>
<dbReference type="EMBL" id="CP102332">
    <property type="protein sequence ID" value="UUS32057.1"/>
    <property type="molecule type" value="Genomic_DNA"/>
</dbReference>
<protein>
    <submittedName>
        <fullName evidence="2">DUF1622 domain-containing protein</fullName>
    </submittedName>
</protein>
<gene>
    <name evidence="2" type="ORF">NRO40_15340</name>
</gene>
<evidence type="ECO:0000313" key="2">
    <source>
        <dbReference type="EMBL" id="UUS32057.1"/>
    </source>
</evidence>
<evidence type="ECO:0000256" key="1">
    <source>
        <dbReference type="SAM" id="MobiDB-lite"/>
    </source>
</evidence>
<dbReference type="RefSeq" id="WP_107115079.1">
    <property type="nucleotide sequence ID" value="NZ_CP102332.1"/>
</dbReference>
<accession>A0ABY5N6A5</accession>
<organism evidence="2 3">
    <name type="scientific">Streptomyces changanensis</name>
    <dbReference type="NCBI Taxonomy" id="2964669"/>
    <lineage>
        <taxon>Bacteria</taxon>
        <taxon>Bacillati</taxon>
        <taxon>Actinomycetota</taxon>
        <taxon>Actinomycetes</taxon>
        <taxon>Kitasatosporales</taxon>
        <taxon>Streptomycetaceae</taxon>
        <taxon>Streptomyces</taxon>
    </lineage>
</organism>
<name>A0ABY5N6A5_9ACTN</name>
<evidence type="ECO:0000313" key="3">
    <source>
        <dbReference type="Proteomes" id="UP001060150"/>
    </source>
</evidence>